<dbReference type="Proteomes" id="UP001460270">
    <property type="component" value="Unassembled WGS sequence"/>
</dbReference>
<name>A0AAW0MPJ2_9GOBI</name>
<feature type="region of interest" description="Disordered" evidence="1">
    <location>
        <begin position="47"/>
        <end position="95"/>
    </location>
</feature>
<accession>A0AAW0MPJ2</accession>
<proteinExistence type="predicted"/>
<evidence type="ECO:0000313" key="3">
    <source>
        <dbReference type="Proteomes" id="UP001460270"/>
    </source>
</evidence>
<keyword evidence="3" id="KW-1185">Reference proteome</keyword>
<evidence type="ECO:0000256" key="1">
    <source>
        <dbReference type="SAM" id="MobiDB-lite"/>
    </source>
</evidence>
<protein>
    <submittedName>
        <fullName evidence="2">Uncharacterized protein</fullName>
    </submittedName>
</protein>
<comment type="caution">
    <text evidence="2">The sequence shown here is derived from an EMBL/GenBank/DDBJ whole genome shotgun (WGS) entry which is preliminary data.</text>
</comment>
<evidence type="ECO:0000313" key="2">
    <source>
        <dbReference type="EMBL" id="KAK7880232.1"/>
    </source>
</evidence>
<gene>
    <name evidence="2" type="ORF">WMY93_033097</name>
</gene>
<dbReference type="EMBL" id="JBBPFD010000124">
    <property type="protein sequence ID" value="KAK7880232.1"/>
    <property type="molecule type" value="Genomic_DNA"/>
</dbReference>
<sequence length="143" mass="16361">MNRAGVDRVKETPDWLRLPTGQIDVQDLEDKCFGQFNTKSCHRLHPVAFKPTRPLTNQTRPDRDNPRRPVIIRSQPSEERARESRDRKDPHDDLSLLITCSGPSRVCLHQQQRSLSPHSLTLWYGENCGSESSQGLNGEHLVI</sequence>
<dbReference type="AlphaFoldDB" id="A0AAW0MPJ2"/>
<reference evidence="3" key="1">
    <citation type="submission" date="2024-04" db="EMBL/GenBank/DDBJ databases">
        <title>Salinicola lusitanus LLJ914,a marine bacterium isolated from the Okinawa Trough.</title>
        <authorList>
            <person name="Li J."/>
        </authorList>
    </citation>
    <scope>NUCLEOTIDE SEQUENCE [LARGE SCALE GENOMIC DNA]</scope>
</reference>
<feature type="compositionally biased region" description="Basic and acidic residues" evidence="1">
    <location>
        <begin position="76"/>
        <end position="94"/>
    </location>
</feature>
<organism evidence="2 3">
    <name type="scientific">Mugilogobius chulae</name>
    <name type="common">yellowstripe goby</name>
    <dbReference type="NCBI Taxonomy" id="88201"/>
    <lineage>
        <taxon>Eukaryota</taxon>
        <taxon>Metazoa</taxon>
        <taxon>Chordata</taxon>
        <taxon>Craniata</taxon>
        <taxon>Vertebrata</taxon>
        <taxon>Euteleostomi</taxon>
        <taxon>Actinopterygii</taxon>
        <taxon>Neopterygii</taxon>
        <taxon>Teleostei</taxon>
        <taxon>Neoteleostei</taxon>
        <taxon>Acanthomorphata</taxon>
        <taxon>Gobiaria</taxon>
        <taxon>Gobiiformes</taxon>
        <taxon>Gobioidei</taxon>
        <taxon>Gobiidae</taxon>
        <taxon>Gobionellinae</taxon>
        <taxon>Mugilogobius</taxon>
    </lineage>
</organism>